<dbReference type="GO" id="GO:0016787">
    <property type="term" value="F:hydrolase activity"/>
    <property type="evidence" value="ECO:0007669"/>
    <property type="project" value="UniProtKB-KW"/>
</dbReference>
<proteinExistence type="predicted"/>
<keyword evidence="3" id="KW-1185">Reference proteome</keyword>
<organism evidence="2 3">
    <name type="scientific">Brasilonema sennae CENA114</name>
    <dbReference type="NCBI Taxonomy" id="415709"/>
    <lineage>
        <taxon>Bacteria</taxon>
        <taxon>Bacillati</taxon>
        <taxon>Cyanobacteriota</taxon>
        <taxon>Cyanophyceae</taxon>
        <taxon>Nostocales</taxon>
        <taxon>Scytonemataceae</taxon>
        <taxon>Brasilonema</taxon>
        <taxon>Bromeliae group (in: Brasilonema)</taxon>
    </lineage>
</organism>
<feature type="domain" description="AB hydrolase-1" evidence="1">
    <location>
        <begin position="71"/>
        <end position="246"/>
    </location>
</feature>
<gene>
    <name evidence="2" type="ORF">DP114_28395</name>
</gene>
<dbReference type="EMBL" id="CP030118">
    <property type="protein sequence ID" value="QDL11293.1"/>
    <property type="molecule type" value="Genomic_DNA"/>
</dbReference>
<dbReference type="KEGG" id="bsen:DP114_28395"/>
<keyword evidence="2" id="KW-0378">Hydrolase</keyword>
<dbReference type="SUPFAM" id="SSF53474">
    <property type="entry name" value="alpha/beta-Hydrolases"/>
    <property type="match status" value="1"/>
</dbReference>
<name>A0A856MJ28_9CYAN</name>
<reference evidence="2 3" key="1">
    <citation type="submission" date="2018-06" db="EMBL/GenBank/DDBJ databases">
        <title>Comparative genomics of Brasilonema spp. strains.</title>
        <authorList>
            <person name="Alvarenga D.O."/>
            <person name="Fiore M.F."/>
            <person name="Varani A.M."/>
        </authorList>
    </citation>
    <scope>NUCLEOTIDE SEQUENCE [LARGE SCALE GENOMIC DNA]</scope>
    <source>
        <strain evidence="2 3">CENA114</strain>
    </source>
</reference>
<sequence length="275" mass="30427">MTIPKVDLKPCFLSPKRLQPELPLFVYLPGMDGTGQLLRSQTAGLEVGFDVRCLAIPREDLTSWDELAKNVLDLIHAELEKSPQRPVYLCGESFGGCLAQKVAVIAPQLFKRIILINSGSAFQLQPLLTWASQLSSLVPSNLYNIGALGLLPFLAALARISRSDRQELLKSMRSVPPETVLWRISLLRDFCVEEEQLRRLTQPVLVIAGASDRLLPSLAEAKRLVSILPNSKMVVLPHCGHACLLETDTNLYEIMKANDFLDSSVEAAQEQEARG</sequence>
<dbReference type="PANTHER" id="PTHR22753">
    <property type="entry name" value="TRANSMEMBRANE PROTEIN 68"/>
    <property type="match status" value="1"/>
</dbReference>
<dbReference type="InterPro" id="IPR000073">
    <property type="entry name" value="AB_hydrolase_1"/>
</dbReference>
<dbReference type="Proteomes" id="UP000503129">
    <property type="component" value="Chromosome"/>
</dbReference>
<dbReference type="InterPro" id="IPR029058">
    <property type="entry name" value="AB_hydrolase_fold"/>
</dbReference>
<evidence type="ECO:0000313" key="3">
    <source>
        <dbReference type="Proteomes" id="UP000503129"/>
    </source>
</evidence>
<dbReference type="RefSeq" id="WP_171977686.1">
    <property type="nucleotide sequence ID" value="NZ_CAWOXK010000001.1"/>
</dbReference>
<dbReference type="PRINTS" id="PR00111">
    <property type="entry name" value="ABHYDROLASE"/>
</dbReference>
<dbReference type="PANTHER" id="PTHR22753:SF48">
    <property type="entry name" value="PHOSPHOLIPID_GLYCEROL ACYLTRANSFERASE DOMAIN-CONTAINING PROTEIN"/>
    <property type="match status" value="1"/>
</dbReference>
<evidence type="ECO:0000313" key="2">
    <source>
        <dbReference type="EMBL" id="QDL11293.1"/>
    </source>
</evidence>
<dbReference type="Gene3D" id="3.40.50.1820">
    <property type="entry name" value="alpha/beta hydrolase"/>
    <property type="match status" value="1"/>
</dbReference>
<accession>A0A856MJ28</accession>
<evidence type="ECO:0000259" key="1">
    <source>
        <dbReference type="Pfam" id="PF00561"/>
    </source>
</evidence>
<dbReference type="GO" id="GO:0016020">
    <property type="term" value="C:membrane"/>
    <property type="evidence" value="ECO:0007669"/>
    <property type="project" value="TreeGrafter"/>
</dbReference>
<dbReference type="AlphaFoldDB" id="A0A856MJ28"/>
<dbReference type="Pfam" id="PF00561">
    <property type="entry name" value="Abhydrolase_1"/>
    <property type="match status" value="1"/>
</dbReference>
<protein>
    <submittedName>
        <fullName evidence="2">Alpha/beta hydrolase</fullName>
    </submittedName>
</protein>